<dbReference type="CDD" id="cd10336">
    <property type="entry name" value="SLC6sbd_Tyt1-Like"/>
    <property type="match status" value="1"/>
</dbReference>
<feature type="transmembrane region" description="Helical" evidence="7">
    <location>
        <begin position="342"/>
        <end position="362"/>
    </location>
</feature>
<feature type="transmembrane region" description="Helical" evidence="7">
    <location>
        <begin position="303"/>
        <end position="330"/>
    </location>
</feature>
<evidence type="ECO:0000256" key="2">
    <source>
        <dbReference type="ARBA" id="ARBA00022448"/>
    </source>
</evidence>
<evidence type="ECO:0000313" key="8">
    <source>
        <dbReference type="EMBL" id="SIN70512.1"/>
    </source>
</evidence>
<feature type="transmembrane region" description="Helical" evidence="7">
    <location>
        <begin position="145"/>
        <end position="167"/>
    </location>
</feature>
<dbReference type="InterPro" id="IPR047218">
    <property type="entry name" value="YocR/YhdH-like"/>
</dbReference>
<comment type="similarity">
    <text evidence="6">Belongs to the sodium:neurotransmitter symporter (SNF) (TC 2.A.22) family.</text>
</comment>
<evidence type="ECO:0000256" key="3">
    <source>
        <dbReference type="ARBA" id="ARBA00022692"/>
    </source>
</evidence>
<dbReference type="PROSITE" id="PS50267">
    <property type="entry name" value="NA_NEUROTRAN_SYMP_3"/>
    <property type="match status" value="1"/>
</dbReference>
<reference evidence="8 9" key="1">
    <citation type="submission" date="2016-11" db="EMBL/GenBank/DDBJ databases">
        <authorList>
            <person name="Varghese N."/>
            <person name="Submissions S."/>
        </authorList>
    </citation>
    <scope>NUCLEOTIDE SEQUENCE [LARGE SCALE GENOMIC DNA]</scope>
    <source>
        <strain evidence="8 9">DSM 20664</strain>
    </source>
</reference>
<proteinExistence type="inferred from homology"/>
<dbReference type="PANTHER" id="PTHR42948">
    <property type="entry name" value="TRANSPORTER"/>
    <property type="match status" value="1"/>
</dbReference>
<dbReference type="RefSeq" id="WP_084532273.1">
    <property type="nucleotide sequence ID" value="NZ_FSQZ01000001.1"/>
</dbReference>
<dbReference type="InterPro" id="IPR000175">
    <property type="entry name" value="Na/ntran_symport"/>
</dbReference>
<dbReference type="Proteomes" id="UP000185093">
    <property type="component" value="Unassembled WGS sequence"/>
</dbReference>
<evidence type="ECO:0000256" key="4">
    <source>
        <dbReference type="ARBA" id="ARBA00022989"/>
    </source>
</evidence>
<comment type="subcellular location">
    <subcellularLocation>
        <location evidence="1">Membrane</location>
        <topology evidence="1">Multi-pass membrane protein</topology>
    </subcellularLocation>
</comment>
<evidence type="ECO:0000256" key="1">
    <source>
        <dbReference type="ARBA" id="ARBA00004141"/>
    </source>
</evidence>
<feature type="transmembrane region" description="Helical" evidence="7">
    <location>
        <begin position="40"/>
        <end position="60"/>
    </location>
</feature>
<feature type="transmembrane region" description="Helical" evidence="7">
    <location>
        <begin position="382"/>
        <end position="402"/>
    </location>
</feature>
<evidence type="ECO:0000313" key="9">
    <source>
        <dbReference type="Proteomes" id="UP000185093"/>
    </source>
</evidence>
<evidence type="ECO:0000256" key="6">
    <source>
        <dbReference type="RuleBase" id="RU003732"/>
    </source>
</evidence>
<evidence type="ECO:0000256" key="5">
    <source>
        <dbReference type="ARBA" id="ARBA00023136"/>
    </source>
</evidence>
<accession>A0ABY1JE05</accession>
<keyword evidence="6" id="KW-0769">Symport</keyword>
<keyword evidence="3 6" id="KW-0812">Transmembrane</keyword>
<dbReference type="Pfam" id="PF00209">
    <property type="entry name" value="SNF"/>
    <property type="match status" value="2"/>
</dbReference>
<comment type="caution">
    <text evidence="8">The sequence shown here is derived from an EMBL/GenBank/DDBJ whole genome shotgun (WGS) entry which is preliminary data.</text>
</comment>
<dbReference type="PRINTS" id="PR00176">
    <property type="entry name" value="NANEUSMPORT"/>
</dbReference>
<feature type="transmembrane region" description="Helical" evidence="7">
    <location>
        <begin position="216"/>
        <end position="241"/>
    </location>
</feature>
<evidence type="ECO:0000256" key="7">
    <source>
        <dbReference type="SAM" id="Phobius"/>
    </source>
</evidence>
<keyword evidence="5 7" id="KW-0472">Membrane</keyword>
<dbReference type="PANTHER" id="PTHR42948:SF1">
    <property type="entry name" value="TRANSPORTER"/>
    <property type="match status" value="1"/>
</dbReference>
<gene>
    <name evidence="8" type="ORF">SAMN05444368_1341</name>
</gene>
<name>A0ABY1JE05_9BACT</name>
<keyword evidence="4 7" id="KW-1133">Transmembrane helix</keyword>
<dbReference type="InterPro" id="IPR037272">
    <property type="entry name" value="SNS_sf"/>
</dbReference>
<feature type="transmembrane region" description="Helical" evidence="7">
    <location>
        <begin position="7"/>
        <end position="28"/>
    </location>
</feature>
<protein>
    <recommendedName>
        <fullName evidence="6">Transporter</fullName>
    </recommendedName>
</protein>
<feature type="transmembrane region" description="Helical" evidence="7">
    <location>
        <begin position="174"/>
        <end position="196"/>
    </location>
</feature>
<feature type="transmembrane region" description="Helical" evidence="7">
    <location>
        <begin position="430"/>
        <end position="450"/>
    </location>
</feature>
<organism evidence="8 9">
    <name type="scientific">Acetomicrobium flavidum</name>
    <dbReference type="NCBI Taxonomy" id="49896"/>
    <lineage>
        <taxon>Bacteria</taxon>
        <taxon>Thermotogati</taxon>
        <taxon>Synergistota</taxon>
        <taxon>Synergistia</taxon>
        <taxon>Synergistales</taxon>
        <taxon>Acetomicrobiaceae</taxon>
        <taxon>Acetomicrobium</taxon>
    </lineage>
</organism>
<feature type="transmembrane region" description="Helical" evidence="7">
    <location>
        <begin position="253"/>
        <end position="278"/>
    </location>
</feature>
<dbReference type="NCBIfam" id="NF037979">
    <property type="entry name" value="Na_transp"/>
    <property type="match status" value="1"/>
</dbReference>
<dbReference type="EMBL" id="FSQZ01000001">
    <property type="protein sequence ID" value="SIN70512.1"/>
    <property type="molecule type" value="Genomic_DNA"/>
</dbReference>
<dbReference type="SUPFAM" id="SSF161070">
    <property type="entry name" value="SNF-like"/>
    <property type="match status" value="1"/>
</dbReference>
<sequence length="454" mass="49795">MAEREQLATRLGFILVSAGCAVGLGNVWRFPYITGRYGGAIFVLFYVIFLMVMGLPIMVCEYSMGRASRRNLAGAMLTLEPAGTKWHIYGYVGVLGNLILMMFYTTVSGWGMAYIYYSAAGRLSGLTPQEVGAFFNSFISNVPEVTIWMALTVVLGFMVCSIGLQAGVERASKVLMSGLFLLLIVLIVRSVTLPGAEKGLAFYLKPDFSKLNWEAVYAAMSQAFFSLSLGIGSMTIFGSYLSKDRALMGESIYVIFFGALSALMSGLVIFPACFAFGVDAGAGPGLIFVTLPNVFNSMVGGRLWGTLFFIFLSFASLTTVIAVFEHLIAFAMDEWKWSRKKASYVGIVVLFIASLPCVLGFGPWSGFHPLGGNTGILDLEDFIVGFNLLPLGSLIFVLFCTLKRGWGWHNFIREANIGIGPKFPETLRGYMTHVLPFAILFIFVMGYYQFFRVG</sequence>
<keyword evidence="2 6" id="KW-0813">Transport</keyword>
<keyword evidence="9" id="KW-1185">Reference proteome</keyword>
<feature type="transmembrane region" description="Helical" evidence="7">
    <location>
        <begin position="88"/>
        <end position="117"/>
    </location>
</feature>
<dbReference type="PROSITE" id="PS00610">
    <property type="entry name" value="NA_NEUROTRAN_SYMP_1"/>
    <property type="match status" value="1"/>
</dbReference>